<evidence type="ECO:0000313" key="8">
    <source>
        <dbReference type="Proteomes" id="UP000183987"/>
    </source>
</evidence>
<dbReference type="STRING" id="366533.SAMN05444339_1337"/>
<protein>
    <recommendedName>
        <fullName evidence="6">Mutator family transposase</fullName>
    </recommendedName>
</protein>
<dbReference type="EMBL" id="FQUE01000033">
    <property type="protein sequence ID" value="SHF98162.1"/>
    <property type="molecule type" value="Genomic_DNA"/>
</dbReference>
<dbReference type="GO" id="GO:0004803">
    <property type="term" value="F:transposase activity"/>
    <property type="evidence" value="ECO:0007669"/>
    <property type="project" value="UniProtKB-UniRule"/>
</dbReference>
<evidence type="ECO:0000256" key="6">
    <source>
        <dbReference type="RuleBase" id="RU365089"/>
    </source>
</evidence>
<dbReference type="PANTHER" id="PTHR33217:SF7">
    <property type="entry name" value="TRANSPOSASE FOR INSERTION SEQUENCE ELEMENT IS1081"/>
    <property type="match status" value="1"/>
</dbReference>
<dbReference type="Pfam" id="PF00872">
    <property type="entry name" value="Transposase_mut"/>
    <property type="match status" value="1"/>
</dbReference>
<comment type="similarity">
    <text evidence="2 6">Belongs to the transposase mutator family.</text>
</comment>
<dbReference type="Proteomes" id="UP000183987">
    <property type="component" value="Unassembled WGS sequence"/>
</dbReference>
<dbReference type="GO" id="GO:0003677">
    <property type="term" value="F:DNA binding"/>
    <property type="evidence" value="ECO:0007669"/>
    <property type="project" value="UniProtKB-UniRule"/>
</dbReference>
<evidence type="ECO:0000256" key="2">
    <source>
        <dbReference type="ARBA" id="ARBA00010961"/>
    </source>
</evidence>
<keyword evidence="5 6" id="KW-0233">DNA recombination</keyword>
<evidence type="ECO:0000313" key="7">
    <source>
        <dbReference type="EMBL" id="SHF98162.1"/>
    </source>
</evidence>
<comment type="function">
    <text evidence="1 6">Required for the transposition of the insertion element.</text>
</comment>
<dbReference type="AlphaFoldDB" id="A0A1M5G3Z6"/>
<proteinExistence type="inferred from homology"/>
<organism evidence="7 8">
    <name type="scientific">Loktanella atrilutea</name>
    <dbReference type="NCBI Taxonomy" id="366533"/>
    <lineage>
        <taxon>Bacteria</taxon>
        <taxon>Pseudomonadati</taxon>
        <taxon>Pseudomonadota</taxon>
        <taxon>Alphaproteobacteria</taxon>
        <taxon>Rhodobacterales</taxon>
        <taxon>Roseobacteraceae</taxon>
        <taxon>Loktanella</taxon>
    </lineage>
</organism>
<name>A0A1M5G3Z6_LOKAT</name>
<evidence type="ECO:0000256" key="3">
    <source>
        <dbReference type="ARBA" id="ARBA00022578"/>
    </source>
</evidence>
<sequence>MDDLVQAMGGTGISKSQVSRLCEEIDERVDAFLTRPIEGEWPYLWIDATYLKVRQGVVSCLSP</sequence>
<accession>A0A1M5G3Z6</accession>
<dbReference type="GO" id="GO:0006313">
    <property type="term" value="P:DNA transposition"/>
    <property type="evidence" value="ECO:0007669"/>
    <property type="project" value="UniProtKB-UniRule"/>
</dbReference>
<reference evidence="8" key="1">
    <citation type="submission" date="2016-11" db="EMBL/GenBank/DDBJ databases">
        <authorList>
            <person name="Varghese N."/>
            <person name="Submissions S."/>
        </authorList>
    </citation>
    <scope>NUCLEOTIDE SEQUENCE [LARGE SCALE GENOMIC DNA]</scope>
    <source>
        <strain evidence="8">DSM 29326</strain>
    </source>
</reference>
<evidence type="ECO:0000256" key="5">
    <source>
        <dbReference type="ARBA" id="ARBA00023172"/>
    </source>
</evidence>
<dbReference type="InterPro" id="IPR001207">
    <property type="entry name" value="Transposase_mutator"/>
</dbReference>
<evidence type="ECO:0000256" key="1">
    <source>
        <dbReference type="ARBA" id="ARBA00002190"/>
    </source>
</evidence>
<keyword evidence="3 6" id="KW-0815">Transposition</keyword>
<keyword evidence="4 6" id="KW-0238">DNA-binding</keyword>
<dbReference type="PANTHER" id="PTHR33217">
    <property type="entry name" value="TRANSPOSASE FOR INSERTION SEQUENCE ELEMENT IS1081"/>
    <property type="match status" value="1"/>
</dbReference>
<evidence type="ECO:0000256" key="4">
    <source>
        <dbReference type="ARBA" id="ARBA00023125"/>
    </source>
</evidence>
<keyword evidence="6" id="KW-0814">Transposable element</keyword>
<gene>
    <name evidence="7" type="ORF">SAMN05444339_1337</name>
</gene>
<keyword evidence="8" id="KW-1185">Reference proteome</keyword>